<proteinExistence type="predicted"/>
<feature type="region of interest" description="Disordered" evidence="1">
    <location>
        <begin position="1"/>
        <end position="22"/>
    </location>
</feature>
<dbReference type="GeneID" id="110278700"/>
<organism evidence="2 3">
    <name type="scientific">Arachis duranensis</name>
    <name type="common">Wild peanut</name>
    <dbReference type="NCBI Taxonomy" id="130453"/>
    <lineage>
        <taxon>Eukaryota</taxon>
        <taxon>Viridiplantae</taxon>
        <taxon>Streptophyta</taxon>
        <taxon>Embryophyta</taxon>
        <taxon>Tracheophyta</taxon>
        <taxon>Spermatophyta</taxon>
        <taxon>Magnoliopsida</taxon>
        <taxon>eudicotyledons</taxon>
        <taxon>Gunneridae</taxon>
        <taxon>Pentapetalae</taxon>
        <taxon>rosids</taxon>
        <taxon>fabids</taxon>
        <taxon>Fabales</taxon>
        <taxon>Fabaceae</taxon>
        <taxon>Papilionoideae</taxon>
        <taxon>50 kb inversion clade</taxon>
        <taxon>dalbergioids sensu lato</taxon>
        <taxon>Dalbergieae</taxon>
        <taxon>Pterocarpus clade</taxon>
        <taxon>Arachis</taxon>
    </lineage>
</organism>
<feature type="compositionally biased region" description="Acidic residues" evidence="1">
    <location>
        <begin position="123"/>
        <end position="137"/>
    </location>
</feature>
<feature type="region of interest" description="Disordered" evidence="1">
    <location>
        <begin position="123"/>
        <end position="152"/>
    </location>
</feature>
<gene>
    <name evidence="3" type="primary">LOC110278700</name>
</gene>
<accession>A0A9C6WTN7</accession>
<dbReference type="RefSeq" id="XP_052114363.1">
    <property type="nucleotide sequence ID" value="XM_052258403.1"/>
</dbReference>
<feature type="region of interest" description="Disordered" evidence="1">
    <location>
        <begin position="478"/>
        <end position="497"/>
    </location>
</feature>
<keyword evidence="2" id="KW-1185">Reference proteome</keyword>
<reference evidence="2" key="1">
    <citation type="journal article" date="2016" name="Nat. Genet.">
        <title>The genome sequences of Arachis duranensis and Arachis ipaensis, the diploid ancestors of cultivated peanut.</title>
        <authorList>
            <person name="Bertioli D.J."/>
            <person name="Cannon S.B."/>
            <person name="Froenicke L."/>
            <person name="Huang G."/>
            <person name="Farmer A.D."/>
            <person name="Cannon E.K."/>
            <person name="Liu X."/>
            <person name="Gao D."/>
            <person name="Clevenger J."/>
            <person name="Dash S."/>
            <person name="Ren L."/>
            <person name="Moretzsohn M.C."/>
            <person name="Shirasawa K."/>
            <person name="Huang W."/>
            <person name="Vidigal B."/>
            <person name="Abernathy B."/>
            <person name="Chu Y."/>
            <person name="Niederhuth C.E."/>
            <person name="Umale P."/>
            <person name="Araujo A.C."/>
            <person name="Kozik A."/>
            <person name="Kim K.D."/>
            <person name="Burow M.D."/>
            <person name="Varshney R.K."/>
            <person name="Wang X."/>
            <person name="Zhang X."/>
            <person name="Barkley N."/>
            <person name="Guimaraes P.M."/>
            <person name="Isobe S."/>
            <person name="Guo B."/>
            <person name="Liao B."/>
            <person name="Stalker H.T."/>
            <person name="Schmitz R.J."/>
            <person name="Scheffler B.E."/>
            <person name="Leal-Bertioli S.C."/>
            <person name="Xun X."/>
            <person name="Jackson S.A."/>
            <person name="Michelmore R."/>
            <person name="Ozias-Akins P."/>
        </authorList>
    </citation>
    <scope>NUCLEOTIDE SEQUENCE [LARGE SCALE GENOMIC DNA]</scope>
    <source>
        <strain evidence="2">cv. V14167</strain>
    </source>
</reference>
<feature type="compositionally biased region" description="Acidic residues" evidence="1">
    <location>
        <begin position="78"/>
        <end position="95"/>
    </location>
</feature>
<dbReference type="PANTHER" id="PTHR33144">
    <property type="entry name" value="OS10G0409366 PROTEIN-RELATED"/>
    <property type="match status" value="1"/>
</dbReference>
<dbReference type="PANTHER" id="PTHR33144:SF16">
    <property type="entry name" value="OS02G0129000 PROTEIN"/>
    <property type="match status" value="1"/>
</dbReference>
<sequence>MAENKKASFQAQDPKDQTRNQPITIVEDAIEEQARTPKKKKKVQPMSLFQECEHNGNGTMFQAEKTSKTGNQRTVEADTMEQNDLSSDDEGEDASELSASSMKKGMSLDMYFKVHGINLEDEEVEEDEEDELDDAANDEGNGGQASNEELGTIKKKTRGKTMCKKLHATDFNDRREVEFFGGQPIGPTKEVVSNLNQLLGTTVRNPRFVTLLYTSWHGVPKNIKEDMWEYANQKFILPITSKPWVMKGFCRAWKKYKGKIKKEHFLKYNTKKEMIKNRPLEIPEVQFRKLIRYWSLPTVKAVSTKNAENRSKQTCPHRMGSTNFGIVRKQLRDSKENSEEPSRVEVFIATRTSKKGKEIDAKTQSTIAELQTRIEAGENDEDAFVGVLGNDQPGRVRCYGASITRSSLKKDEEIRQVKVEYNNKVESLEKKMDGVCSLLKVLVHQVNPGMSEEEVAALVQAAQNFPLDASSSRLRYTPCSSESTHIPPKDTPKGINGSHGIFHFA</sequence>
<feature type="compositionally biased region" description="Polar residues" evidence="1">
    <location>
        <begin position="68"/>
        <end position="77"/>
    </location>
</feature>
<dbReference type="KEGG" id="adu:110278700"/>
<feature type="region of interest" description="Disordered" evidence="1">
    <location>
        <begin position="52"/>
        <end position="99"/>
    </location>
</feature>
<dbReference type="Pfam" id="PF03004">
    <property type="entry name" value="Transposase_24"/>
    <property type="match status" value="1"/>
</dbReference>
<dbReference type="InterPro" id="IPR004252">
    <property type="entry name" value="Probable_transposase_24"/>
</dbReference>
<reference evidence="3" key="2">
    <citation type="submission" date="2025-08" db="UniProtKB">
        <authorList>
            <consortium name="RefSeq"/>
        </authorList>
    </citation>
    <scope>IDENTIFICATION</scope>
    <source>
        <tissue evidence="3">Whole plant</tissue>
    </source>
</reference>
<dbReference type="AlphaFoldDB" id="A0A9C6WTN7"/>
<evidence type="ECO:0000313" key="3">
    <source>
        <dbReference type="RefSeq" id="XP_052114363.1"/>
    </source>
</evidence>
<protein>
    <submittedName>
        <fullName evidence="3">Uncharacterized protein LOC110278700</fullName>
    </submittedName>
</protein>
<evidence type="ECO:0000256" key="1">
    <source>
        <dbReference type="SAM" id="MobiDB-lite"/>
    </source>
</evidence>
<evidence type="ECO:0000313" key="2">
    <source>
        <dbReference type="Proteomes" id="UP000515211"/>
    </source>
</evidence>
<name>A0A9C6WTN7_ARADU</name>
<dbReference type="Proteomes" id="UP000515211">
    <property type="component" value="Chromosome 3"/>
</dbReference>